<dbReference type="AlphaFoldDB" id="A0A2H6NBC6"/>
<dbReference type="EMBL" id="IACI01078474">
    <property type="protein sequence ID" value="LAA28738.1"/>
    <property type="molecule type" value="Transcribed_RNA"/>
</dbReference>
<dbReference type="EMBL" id="IACI01078473">
    <property type="protein sequence ID" value="LAA28736.1"/>
    <property type="molecule type" value="Transcribed_RNA"/>
</dbReference>
<organism evidence="1">
    <name type="scientific">Micrurus carvalhoi</name>
    <dbReference type="NCBI Taxonomy" id="3147026"/>
    <lineage>
        <taxon>Eukaryota</taxon>
        <taxon>Metazoa</taxon>
        <taxon>Chordata</taxon>
        <taxon>Craniata</taxon>
        <taxon>Vertebrata</taxon>
        <taxon>Euteleostomi</taxon>
        <taxon>Lepidosauria</taxon>
        <taxon>Squamata</taxon>
        <taxon>Bifurcata</taxon>
        <taxon>Unidentata</taxon>
        <taxon>Episquamata</taxon>
        <taxon>Toxicofera</taxon>
        <taxon>Serpentes</taxon>
        <taxon>Colubroidea</taxon>
        <taxon>Elapidae</taxon>
        <taxon>Elapinae</taxon>
        <taxon>Micrurus</taxon>
    </lineage>
</organism>
<accession>A0A2H6NBC6</accession>
<sequence length="104" mass="11943">MHCFNASVIAFQTSMICFFDSFQHRWVGQDLPCSPLRCSGKKINTSNHTMVFMKQQLFGSFHTLHKKTSGVLQERERECMPQRMVLNCLADQSGSCMCFLLSEI</sequence>
<name>A0A2H6NBC6_9SAUR</name>
<evidence type="ECO:0000313" key="1">
    <source>
        <dbReference type="EMBL" id="LAA28738.1"/>
    </source>
</evidence>
<reference evidence="1" key="2">
    <citation type="submission" date="2017-12" db="EMBL/GenBank/DDBJ databases">
        <title>Coralsnake Venomics: Analyses of Venom Gland Transcriptomes and Proteomes of Six Brazilian Taxa.</title>
        <authorList>
            <person name="Aird S.D."/>
            <person name="Jorge da Silva N."/>
            <person name="Qiu L."/>
            <person name="Villar-Briones A."/>
            <person name="Aparecida-Saddi V."/>
            <person name="Campos-Telles M.P."/>
            <person name="Grau M."/>
            <person name="Mikheyev A.S."/>
        </authorList>
    </citation>
    <scope>NUCLEOTIDE SEQUENCE</scope>
    <source>
        <tissue evidence="1">Venom_gland</tissue>
    </source>
</reference>
<proteinExistence type="predicted"/>
<protein>
    <submittedName>
        <fullName evidence="1">Uncharacterized protein</fullName>
    </submittedName>
</protein>
<reference evidence="1" key="1">
    <citation type="submission" date="2017-07" db="EMBL/GenBank/DDBJ databases">
        <authorList>
            <person name="Mikheyev A."/>
            <person name="Grau M."/>
        </authorList>
    </citation>
    <scope>NUCLEOTIDE SEQUENCE</scope>
    <source>
        <tissue evidence="1">Venom_gland</tissue>
    </source>
</reference>